<gene>
    <name evidence="1" type="ORF">NDK47_22015</name>
</gene>
<reference evidence="1" key="1">
    <citation type="submission" date="2022-06" db="EMBL/GenBank/DDBJ databases">
        <title>Genome sequencing of Brevibacillus sp. BB3-R1.</title>
        <authorList>
            <person name="Heo J."/>
            <person name="Lee D."/>
            <person name="Won M."/>
            <person name="Han B.-H."/>
            <person name="Hong S.-B."/>
            <person name="Kwon S.-W."/>
        </authorList>
    </citation>
    <scope>NUCLEOTIDE SEQUENCE</scope>
    <source>
        <strain evidence="1">BB3-R1</strain>
    </source>
</reference>
<keyword evidence="2" id="KW-1185">Reference proteome</keyword>
<name>A0ABY4WCJ0_9BACL</name>
<dbReference type="Pfam" id="PF14149">
    <property type="entry name" value="YhfH"/>
    <property type="match status" value="1"/>
</dbReference>
<sequence length="54" mass="6246">MTPITTFFRNLESKCCAACGQVMTEQAESYMNECFSCQDKATQDAYLYYHTKRS</sequence>
<dbReference type="EMBL" id="CP098755">
    <property type="protein sequence ID" value="USG64773.1"/>
    <property type="molecule type" value="Genomic_DNA"/>
</dbReference>
<evidence type="ECO:0000313" key="2">
    <source>
        <dbReference type="Proteomes" id="UP001056500"/>
    </source>
</evidence>
<protein>
    <submittedName>
        <fullName evidence="1">YhfH family protein</fullName>
    </submittedName>
</protein>
<evidence type="ECO:0000313" key="1">
    <source>
        <dbReference type="EMBL" id="USG64773.1"/>
    </source>
</evidence>
<proteinExistence type="predicted"/>
<dbReference type="RefSeq" id="WP_251871884.1">
    <property type="nucleotide sequence ID" value="NZ_CP098755.1"/>
</dbReference>
<dbReference type="InterPro" id="IPR025432">
    <property type="entry name" value="YhfH-like"/>
</dbReference>
<organism evidence="1 2">
    <name type="scientific">Brevibacillus ruminantium</name>
    <dbReference type="NCBI Taxonomy" id="2950604"/>
    <lineage>
        <taxon>Bacteria</taxon>
        <taxon>Bacillati</taxon>
        <taxon>Bacillota</taxon>
        <taxon>Bacilli</taxon>
        <taxon>Bacillales</taxon>
        <taxon>Paenibacillaceae</taxon>
        <taxon>Brevibacillus</taxon>
    </lineage>
</organism>
<dbReference type="Proteomes" id="UP001056500">
    <property type="component" value="Chromosome"/>
</dbReference>
<accession>A0ABY4WCJ0</accession>